<dbReference type="EMBL" id="CP108318">
    <property type="protein sequence ID" value="WTW64171.1"/>
    <property type="molecule type" value="Genomic_DNA"/>
</dbReference>
<proteinExistence type="predicted"/>
<dbReference type="SUPFAM" id="SSF63817">
    <property type="entry name" value="Sortase"/>
    <property type="match status" value="1"/>
</dbReference>
<reference evidence="3" key="1">
    <citation type="submission" date="2022-10" db="EMBL/GenBank/DDBJ databases">
        <title>The complete genomes of actinobacterial strains from the NBC collection.</title>
        <authorList>
            <person name="Joergensen T.S."/>
            <person name="Alvarez Arevalo M."/>
            <person name="Sterndorff E.B."/>
            <person name="Faurdal D."/>
            <person name="Vuksanovic O."/>
            <person name="Mourched A.-S."/>
            <person name="Charusanti P."/>
            <person name="Shaw S."/>
            <person name="Blin K."/>
            <person name="Weber T."/>
        </authorList>
    </citation>
    <scope>NUCLEOTIDE SEQUENCE</scope>
    <source>
        <strain evidence="3">NBC_00003</strain>
    </source>
</reference>
<dbReference type="InterPro" id="IPR005754">
    <property type="entry name" value="Sortase"/>
</dbReference>
<dbReference type="Gene3D" id="2.40.260.10">
    <property type="entry name" value="Sortase"/>
    <property type="match status" value="1"/>
</dbReference>
<dbReference type="Pfam" id="PF04203">
    <property type="entry name" value="Sortase"/>
    <property type="match status" value="1"/>
</dbReference>
<dbReference type="InterPro" id="IPR023365">
    <property type="entry name" value="Sortase_dom-sf"/>
</dbReference>
<evidence type="ECO:0000313" key="3">
    <source>
        <dbReference type="EMBL" id="WTW64171.1"/>
    </source>
</evidence>
<accession>A0AAU2VB10</accession>
<protein>
    <submittedName>
        <fullName evidence="3">Class F sortase</fullName>
    </submittedName>
</protein>
<gene>
    <name evidence="3" type="ORF">OG549_27960</name>
</gene>
<evidence type="ECO:0000256" key="1">
    <source>
        <dbReference type="ARBA" id="ARBA00022801"/>
    </source>
</evidence>
<dbReference type="NCBIfam" id="NF033748">
    <property type="entry name" value="class_F_sortase"/>
    <property type="match status" value="1"/>
</dbReference>
<dbReference type="CDD" id="cd05829">
    <property type="entry name" value="Sortase_F"/>
    <property type="match status" value="1"/>
</dbReference>
<keyword evidence="1" id="KW-0378">Hydrolase</keyword>
<dbReference type="AlphaFoldDB" id="A0AAU2VB10"/>
<name>A0AAU2VB10_9ACTN</name>
<sequence length="231" mass="24105">MARRNASWLMVVAAFVGLWLIERGLESVEPPQPTAAERFAAGPASQRGGITGSAPSGSAGRAVTELPPVEGLPPSEPVRIKIPSIRVDAPVMGLGLGPDRSLDVPPPGNTNMAGWYRDGTAPGARGTAVMAGHVDDSRGPAVFYSLGALKKGSQVEVTREDGRTAVFDIDAVEVYENDAFPDAKVYGAAARPELRLITCGGGFSEKTGYRGNVVAFAHLTGVTQRAPGRAR</sequence>
<dbReference type="InterPro" id="IPR042001">
    <property type="entry name" value="Sortase_F"/>
</dbReference>
<feature type="region of interest" description="Disordered" evidence="2">
    <location>
        <begin position="40"/>
        <end position="77"/>
    </location>
</feature>
<dbReference type="GO" id="GO:0016787">
    <property type="term" value="F:hydrolase activity"/>
    <property type="evidence" value="ECO:0007669"/>
    <property type="project" value="UniProtKB-KW"/>
</dbReference>
<organism evidence="3">
    <name type="scientific">Streptomyces sp. NBC_00003</name>
    <dbReference type="NCBI Taxonomy" id="2903608"/>
    <lineage>
        <taxon>Bacteria</taxon>
        <taxon>Bacillati</taxon>
        <taxon>Actinomycetota</taxon>
        <taxon>Actinomycetes</taxon>
        <taxon>Kitasatosporales</taxon>
        <taxon>Streptomycetaceae</taxon>
        <taxon>Streptomyces</taxon>
    </lineage>
</organism>
<evidence type="ECO:0000256" key="2">
    <source>
        <dbReference type="SAM" id="MobiDB-lite"/>
    </source>
</evidence>